<organism evidence="1 2">
    <name type="scientific">Actinomadura mexicana</name>
    <dbReference type="NCBI Taxonomy" id="134959"/>
    <lineage>
        <taxon>Bacteria</taxon>
        <taxon>Bacillati</taxon>
        <taxon>Actinomycetota</taxon>
        <taxon>Actinomycetes</taxon>
        <taxon>Streptosporangiales</taxon>
        <taxon>Thermomonosporaceae</taxon>
        <taxon>Actinomadura</taxon>
    </lineage>
</organism>
<gene>
    <name evidence="1" type="ORF">SAMN06265355_109325</name>
</gene>
<accession>A0A239AZT2</accession>
<name>A0A239AZT2_9ACTN</name>
<reference evidence="2" key="1">
    <citation type="submission" date="2017-06" db="EMBL/GenBank/DDBJ databases">
        <authorList>
            <person name="Varghese N."/>
            <person name="Submissions S."/>
        </authorList>
    </citation>
    <scope>NUCLEOTIDE SEQUENCE [LARGE SCALE GENOMIC DNA]</scope>
    <source>
        <strain evidence="2">DSM 44485</strain>
    </source>
</reference>
<evidence type="ECO:0000313" key="1">
    <source>
        <dbReference type="EMBL" id="SNS01226.1"/>
    </source>
</evidence>
<proteinExistence type="predicted"/>
<dbReference type="Proteomes" id="UP000198420">
    <property type="component" value="Unassembled WGS sequence"/>
</dbReference>
<dbReference type="AlphaFoldDB" id="A0A239AZT2"/>
<keyword evidence="2" id="KW-1185">Reference proteome</keyword>
<evidence type="ECO:0000313" key="2">
    <source>
        <dbReference type="Proteomes" id="UP000198420"/>
    </source>
</evidence>
<sequence>MTTPFPIGEGVGIDAETFARALDDLITRPEMRDRLEHDPAGTLADLGVRVSDAERAEIAGRRLSELVPREVPGAREPGIGQVAETYVHVGVDVAVSVVVSVAVAAEVENVQQEIEAQSMRKMIERRGPGTA</sequence>
<dbReference type="EMBL" id="FZNP01000009">
    <property type="protein sequence ID" value="SNS01226.1"/>
    <property type="molecule type" value="Genomic_DNA"/>
</dbReference>
<protein>
    <submittedName>
        <fullName evidence="1">Uncharacterized protein</fullName>
    </submittedName>
</protein>
<dbReference type="RefSeq" id="WP_089314136.1">
    <property type="nucleotide sequence ID" value="NZ_FZNP01000009.1"/>
</dbReference>